<protein>
    <submittedName>
        <fullName evidence="1">Uncharacterized protein</fullName>
    </submittedName>
</protein>
<accession>A0A2Z6PCR7</accession>
<gene>
    <name evidence="1" type="ORF">TSUD_188810</name>
</gene>
<proteinExistence type="predicted"/>
<keyword evidence="2" id="KW-1185">Reference proteome</keyword>
<dbReference type="EMBL" id="DF974371">
    <property type="protein sequence ID" value="GAU48010.1"/>
    <property type="molecule type" value="Genomic_DNA"/>
</dbReference>
<name>A0A2Z6PCR7_TRISU</name>
<dbReference type="Proteomes" id="UP000242715">
    <property type="component" value="Unassembled WGS sequence"/>
</dbReference>
<evidence type="ECO:0000313" key="1">
    <source>
        <dbReference type="EMBL" id="GAU48010.1"/>
    </source>
</evidence>
<evidence type="ECO:0000313" key="2">
    <source>
        <dbReference type="Proteomes" id="UP000242715"/>
    </source>
</evidence>
<reference evidence="2" key="1">
    <citation type="journal article" date="2017" name="Front. Plant Sci.">
        <title>Climate Clever Clovers: New Paradigm to Reduce the Environmental Footprint of Ruminants by Breeding Low Methanogenic Forages Utilizing Haplotype Variation.</title>
        <authorList>
            <person name="Kaur P."/>
            <person name="Appels R."/>
            <person name="Bayer P.E."/>
            <person name="Keeble-Gagnere G."/>
            <person name="Wang J."/>
            <person name="Hirakawa H."/>
            <person name="Shirasawa K."/>
            <person name="Vercoe P."/>
            <person name="Stefanova K."/>
            <person name="Durmic Z."/>
            <person name="Nichols P."/>
            <person name="Revell C."/>
            <person name="Isobe S.N."/>
            <person name="Edwards D."/>
            <person name="Erskine W."/>
        </authorList>
    </citation>
    <scope>NUCLEOTIDE SEQUENCE [LARGE SCALE GENOMIC DNA]</scope>
    <source>
        <strain evidence="2">cv. Daliak</strain>
    </source>
</reference>
<dbReference type="AlphaFoldDB" id="A0A2Z6PCR7"/>
<organism evidence="1 2">
    <name type="scientific">Trifolium subterraneum</name>
    <name type="common">Subterranean clover</name>
    <dbReference type="NCBI Taxonomy" id="3900"/>
    <lineage>
        <taxon>Eukaryota</taxon>
        <taxon>Viridiplantae</taxon>
        <taxon>Streptophyta</taxon>
        <taxon>Embryophyta</taxon>
        <taxon>Tracheophyta</taxon>
        <taxon>Spermatophyta</taxon>
        <taxon>Magnoliopsida</taxon>
        <taxon>eudicotyledons</taxon>
        <taxon>Gunneridae</taxon>
        <taxon>Pentapetalae</taxon>
        <taxon>rosids</taxon>
        <taxon>fabids</taxon>
        <taxon>Fabales</taxon>
        <taxon>Fabaceae</taxon>
        <taxon>Papilionoideae</taxon>
        <taxon>50 kb inversion clade</taxon>
        <taxon>NPAAA clade</taxon>
        <taxon>Hologalegina</taxon>
        <taxon>IRL clade</taxon>
        <taxon>Trifolieae</taxon>
        <taxon>Trifolium</taxon>
    </lineage>
</organism>
<sequence length="327" mass="37471">MACTEGCSRRFTRSRTKKHRSRSFRTFIHPRQDMIEICPKFRADWDTELHHHPFGYLVHPSGNVVVLELHIDGGESYMTPGKMVAVLFGIKEPAEVVLTYKFEGDDSCFRLSSMKGKQVVDISSGDEAESGSDAPNNDNYVLYQHENDRVFGLEMMVSSAYASEIKTCPPLSIETCLLLLSMDVPFIQMRWNAFMVMHIFVRWRKGMKLILTIYLILRFCPFAKKQGCEQVFDKYFPHIDNPVEEVDTKSINNFGEGEVIYYSSCESKDDSDCDHVAILPKELLNEEMSCAGEIVARGSNFSPDMHHSRYQCERRIDSKANKSVKLD</sequence>